<comment type="caution">
    <text evidence="1">The sequence shown here is derived from an EMBL/GenBank/DDBJ whole genome shotgun (WGS) entry which is preliminary data.</text>
</comment>
<sequence length="35" mass="4145">MDTEMNFEICVPRTEEEQANLRALSEYLNGIYFCN</sequence>
<organism evidence="1 2">
    <name type="scientific">Halospina denitrificans</name>
    <dbReference type="NCBI Taxonomy" id="332522"/>
    <lineage>
        <taxon>Bacteria</taxon>
        <taxon>Pseudomonadati</taxon>
        <taxon>Pseudomonadota</taxon>
        <taxon>Gammaproteobacteria</taxon>
        <taxon>Halospina</taxon>
    </lineage>
</organism>
<dbReference type="Proteomes" id="UP000295830">
    <property type="component" value="Unassembled WGS sequence"/>
</dbReference>
<evidence type="ECO:0000313" key="2">
    <source>
        <dbReference type="Proteomes" id="UP000295830"/>
    </source>
</evidence>
<proteinExistence type="predicted"/>
<accession>A0A4V3ER20</accession>
<dbReference type="AlphaFoldDB" id="A0A4V3ER20"/>
<dbReference type="EMBL" id="SOAX01000001">
    <property type="protein sequence ID" value="TDT44358.1"/>
    <property type="molecule type" value="Genomic_DNA"/>
</dbReference>
<gene>
    <name evidence="1" type="ORF">DES49_0460</name>
</gene>
<protein>
    <submittedName>
        <fullName evidence="1">Uncharacterized protein</fullName>
    </submittedName>
</protein>
<name>A0A4V3ER20_9GAMM</name>
<reference evidence="1 2" key="1">
    <citation type="submission" date="2019-03" db="EMBL/GenBank/DDBJ databases">
        <title>Genomic Encyclopedia of Type Strains, Phase IV (KMG-IV): sequencing the most valuable type-strain genomes for metagenomic binning, comparative biology and taxonomic classification.</title>
        <authorList>
            <person name="Goeker M."/>
        </authorList>
    </citation>
    <scope>NUCLEOTIDE SEQUENCE [LARGE SCALE GENOMIC DNA]</scope>
    <source>
        <strain evidence="1 2">DSM 15505</strain>
    </source>
</reference>
<keyword evidence="2" id="KW-1185">Reference proteome</keyword>
<evidence type="ECO:0000313" key="1">
    <source>
        <dbReference type="EMBL" id="TDT44358.1"/>
    </source>
</evidence>